<dbReference type="Proteomes" id="UP000316614">
    <property type="component" value="Chromosome"/>
</dbReference>
<comment type="pathway">
    <text evidence="1">Amino-acid biosynthesis; L-lysine biosynthesis via AAA pathway; L-lysine from L-alpha-aminoadipate (fungal route): step 3/3.</text>
</comment>
<dbReference type="GO" id="GO:0019878">
    <property type="term" value="P:lysine biosynthetic process via aminoadipic acid"/>
    <property type="evidence" value="ECO:0007669"/>
    <property type="project" value="UniProtKB-UniPathway"/>
</dbReference>
<dbReference type="PANTHER" id="PTHR11133">
    <property type="entry name" value="SACCHAROPINE DEHYDROGENASE"/>
    <property type="match status" value="1"/>
</dbReference>
<dbReference type="GO" id="GO:0004754">
    <property type="term" value="F:saccharopine dehydrogenase (NAD+, L-lysine-forming) activity"/>
    <property type="evidence" value="ECO:0007669"/>
    <property type="project" value="UniProtKB-EC"/>
</dbReference>
<sequence length="404" mass="45767">MKIGLIKEGKVPTDRRVAFSPRQLKAMNEAYAGRAFFVVEKSDIRAFKDEEYEEAGIDVVDDVSDCEVLMGIKEVPIPSLISNKTYFFFSHTIKAQPYNRELLQVILEKGIRLIDYEVLRDDNERIVAFGKWAGIVGGYNGLWTYGKKTGLFDLKRAKDCFDLKELHEEVKSIQLPPIKMIITGNGRVGNGVKEILEVAGIREVSPKELLQNYYDEPVFAQLAMEDYNRRKTDGGYDKAEFYSQPEKYESHFLKYAEVSDILFASAFWDPKAPKLFEKRDVASEDFNLSVIADITCDIDGSVPTTVKPCTIDDPVYDVDRLSFEVLPAFGEQLSISVMAIDNLPCELPRDASEDFGRQLMETVIPALLEEGNPIIEKATIAKAGQLTTYFEYLENFVRESTEDS</sequence>
<proteinExistence type="predicted"/>
<keyword evidence="11" id="KW-0520">NAD</keyword>
<evidence type="ECO:0000256" key="3">
    <source>
        <dbReference type="ARBA" id="ARBA00012847"/>
    </source>
</evidence>
<dbReference type="Pfam" id="PF05222">
    <property type="entry name" value="AlaDh_PNT_N"/>
    <property type="match status" value="1"/>
</dbReference>
<keyword evidence="7" id="KW-1015">Disulfide bond</keyword>
<dbReference type="InterPro" id="IPR051168">
    <property type="entry name" value="AASS"/>
</dbReference>
<dbReference type="SUPFAM" id="SSF52283">
    <property type="entry name" value="Formate/glycerate dehydrogenase catalytic domain-like"/>
    <property type="match status" value="1"/>
</dbReference>
<evidence type="ECO:0000256" key="4">
    <source>
        <dbReference type="ARBA" id="ARBA00021221"/>
    </source>
</evidence>
<dbReference type="SMART" id="SM01002">
    <property type="entry name" value="AlaDh_PNT_C"/>
    <property type="match status" value="1"/>
</dbReference>
<dbReference type="InterPro" id="IPR007698">
    <property type="entry name" value="AlaDH/PNT_NAD(H)-bd"/>
</dbReference>
<dbReference type="PIRSF" id="PIRSF018250">
    <property type="entry name" value="Saccharopine_DH_Lys"/>
    <property type="match status" value="1"/>
</dbReference>
<evidence type="ECO:0000256" key="2">
    <source>
        <dbReference type="ARBA" id="ARBA00011245"/>
    </source>
</evidence>
<evidence type="ECO:0000256" key="10">
    <source>
        <dbReference type="PIRSR" id="PIRSR018250-1"/>
    </source>
</evidence>
<dbReference type="UniPathway" id="UPA00033">
    <property type="reaction ID" value="UER00034"/>
</dbReference>
<evidence type="ECO:0000313" key="14">
    <source>
        <dbReference type="EMBL" id="QDH78902.1"/>
    </source>
</evidence>
<gene>
    <name evidence="14" type="ORF">FKX85_07570</name>
</gene>
<keyword evidence="15" id="KW-1185">Reference proteome</keyword>
<dbReference type="Gene3D" id="3.40.50.720">
    <property type="entry name" value="NAD(P)-binding Rossmann-like Domain"/>
    <property type="match status" value="2"/>
</dbReference>
<feature type="active site" description="Proton donor" evidence="10">
    <location>
        <position position="91"/>
    </location>
</feature>
<reference evidence="14 15" key="1">
    <citation type="submission" date="2019-06" db="EMBL/GenBank/DDBJ databases">
        <title>Echinicola alkalisoli sp. nov. isolated from saline soil.</title>
        <authorList>
            <person name="Sun J.-Q."/>
            <person name="Xu L."/>
        </authorList>
    </citation>
    <scope>NUCLEOTIDE SEQUENCE [LARGE SCALE GENOMIC DNA]</scope>
    <source>
        <strain evidence="14 15">LN3S3</strain>
    </source>
</reference>
<keyword evidence="6" id="KW-0560">Oxidoreductase</keyword>
<protein>
    <recommendedName>
        <fullName evidence="4">Saccharopine dehydrogenase [NAD(+), L-lysine-forming]</fullName>
        <ecNumber evidence="3">1.5.1.7</ecNumber>
    </recommendedName>
    <alternativeName>
        <fullName evidence="8">Lysine--2-oxoglutarate reductase</fullName>
    </alternativeName>
</protein>
<dbReference type="KEGG" id="echi:FKX85_07570"/>
<dbReference type="EMBL" id="CP041253">
    <property type="protein sequence ID" value="QDH78902.1"/>
    <property type="molecule type" value="Genomic_DNA"/>
</dbReference>
<dbReference type="SMART" id="SM01003">
    <property type="entry name" value="AlaDh_PNT_N"/>
    <property type="match status" value="1"/>
</dbReference>
<evidence type="ECO:0000256" key="7">
    <source>
        <dbReference type="ARBA" id="ARBA00023157"/>
    </source>
</evidence>
<comment type="catalytic activity">
    <reaction evidence="9">
        <text>L-saccharopine + NAD(+) + H2O = L-lysine + 2-oxoglutarate + NADH + H(+)</text>
        <dbReference type="Rhea" id="RHEA:12440"/>
        <dbReference type="ChEBI" id="CHEBI:15377"/>
        <dbReference type="ChEBI" id="CHEBI:15378"/>
        <dbReference type="ChEBI" id="CHEBI:16810"/>
        <dbReference type="ChEBI" id="CHEBI:32551"/>
        <dbReference type="ChEBI" id="CHEBI:57540"/>
        <dbReference type="ChEBI" id="CHEBI:57945"/>
        <dbReference type="ChEBI" id="CHEBI:57951"/>
        <dbReference type="EC" id="1.5.1.7"/>
    </reaction>
</comment>
<dbReference type="PANTHER" id="PTHR11133:SF22">
    <property type="entry name" value="ALPHA-AMINOADIPIC SEMIALDEHYDE SYNTHASE, MITOCHONDRIAL"/>
    <property type="match status" value="1"/>
</dbReference>
<keyword evidence="5" id="KW-0028">Amino-acid biosynthesis</keyword>
<comment type="subunit">
    <text evidence="2">Monomer.</text>
</comment>
<evidence type="ECO:0000313" key="15">
    <source>
        <dbReference type="Proteomes" id="UP000316614"/>
    </source>
</evidence>
<feature type="binding site" evidence="11">
    <location>
        <begin position="340"/>
        <end position="343"/>
    </location>
    <ligand>
        <name>NAD(+)</name>
        <dbReference type="ChEBI" id="CHEBI:57540"/>
    </ligand>
</feature>
<dbReference type="InterPro" id="IPR027281">
    <property type="entry name" value="Lys1"/>
</dbReference>
<evidence type="ECO:0000256" key="5">
    <source>
        <dbReference type="ARBA" id="ARBA00022605"/>
    </source>
</evidence>
<feature type="domain" description="Alanine dehydrogenase/pyridine nucleotide transhydrogenase N-terminal" evidence="13">
    <location>
        <begin position="4"/>
        <end position="136"/>
    </location>
</feature>
<accession>A0A514CGF9</accession>
<evidence type="ECO:0000259" key="12">
    <source>
        <dbReference type="SMART" id="SM01002"/>
    </source>
</evidence>
<dbReference type="InterPro" id="IPR007886">
    <property type="entry name" value="AlaDH/PNT_N"/>
</dbReference>
<feature type="binding site" evidence="11">
    <location>
        <begin position="186"/>
        <end position="187"/>
    </location>
    <ligand>
        <name>NAD(+)</name>
        <dbReference type="ChEBI" id="CHEBI:57540"/>
    </ligand>
</feature>
<dbReference type="CDD" id="cd05199">
    <property type="entry name" value="SDH_like"/>
    <property type="match status" value="1"/>
</dbReference>
<dbReference type="AlphaFoldDB" id="A0A514CGF9"/>
<evidence type="ECO:0000256" key="8">
    <source>
        <dbReference type="ARBA" id="ARBA00033228"/>
    </source>
</evidence>
<feature type="binding site" evidence="11">
    <location>
        <position position="125"/>
    </location>
    <ligand>
        <name>NAD(+)</name>
        <dbReference type="ChEBI" id="CHEBI:57540"/>
    </ligand>
</feature>
<feature type="domain" description="Alanine dehydrogenase/pyridine nucleotide transhydrogenase NAD(H)-binding" evidence="12">
    <location>
        <begin position="163"/>
        <end position="322"/>
    </location>
</feature>
<evidence type="ECO:0000256" key="9">
    <source>
        <dbReference type="ARBA" id="ARBA00047860"/>
    </source>
</evidence>
<evidence type="ECO:0000259" key="13">
    <source>
        <dbReference type="SMART" id="SM01003"/>
    </source>
</evidence>
<evidence type="ECO:0000256" key="6">
    <source>
        <dbReference type="ARBA" id="ARBA00023002"/>
    </source>
</evidence>
<evidence type="ECO:0000256" key="1">
    <source>
        <dbReference type="ARBA" id="ARBA00004884"/>
    </source>
</evidence>
<organism evidence="14 15">
    <name type="scientific">Echinicola soli</name>
    <dbReference type="NCBI Taxonomy" id="2591634"/>
    <lineage>
        <taxon>Bacteria</taxon>
        <taxon>Pseudomonadati</taxon>
        <taxon>Bacteroidota</taxon>
        <taxon>Cytophagia</taxon>
        <taxon>Cytophagales</taxon>
        <taxon>Cyclobacteriaceae</taxon>
        <taxon>Echinicola</taxon>
    </lineage>
</organism>
<dbReference type="RefSeq" id="WP_141614155.1">
    <property type="nucleotide sequence ID" value="NZ_CP041253.1"/>
</dbReference>
<dbReference type="OrthoDB" id="1141481at2"/>
<evidence type="ECO:0000256" key="11">
    <source>
        <dbReference type="PIRSR" id="PIRSR018250-3"/>
    </source>
</evidence>
<feature type="active site" description="Proton acceptor" evidence="10">
    <location>
        <position position="73"/>
    </location>
</feature>
<name>A0A514CGF9_9BACT</name>
<dbReference type="EC" id="1.5.1.7" evidence="3"/>